<dbReference type="Pfam" id="PF00069">
    <property type="entry name" value="Pkinase"/>
    <property type="match status" value="1"/>
</dbReference>
<keyword evidence="3" id="KW-1185">Reference proteome</keyword>
<feature type="domain" description="Protein kinase" evidence="1">
    <location>
        <begin position="1"/>
        <end position="115"/>
    </location>
</feature>
<name>A0AAP0L2Q3_9MAGN</name>
<gene>
    <name evidence="2" type="ORF">Syun_004264</name>
</gene>
<dbReference type="EMBL" id="JBBNAF010000002">
    <property type="protein sequence ID" value="KAK9163362.1"/>
    <property type="molecule type" value="Genomic_DNA"/>
</dbReference>
<dbReference type="InterPro" id="IPR052751">
    <property type="entry name" value="Plant_MAPKKK"/>
</dbReference>
<dbReference type="InterPro" id="IPR011009">
    <property type="entry name" value="Kinase-like_dom_sf"/>
</dbReference>
<dbReference type="InterPro" id="IPR008271">
    <property type="entry name" value="Ser/Thr_kinase_AS"/>
</dbReference>
<protein>
    <recommendedName>
        <fullName evidence="1">Protein kinase domain-containing protein</fullName>
    </recommendedName>
</protein>
<accession>A0AAP0L2Q3</accession>
<evidence type="ECO:0000313" key="3">
    <source>
        <dbReference type="Proteomes" id="UP001420932"/>
    </source>
</evidence>
<evidence type="ECO:0000313" key="2">
    <source>
        <dbReference type="EMBL" id="KAK9163362.1"/>
    </source>
</evidence>
<dbReference type="PROSITE" id="PS00108">
    <property type="entry name" value="PROTEIN_KINASE_ST"/>
    <property type="match status" value="1"/>
</dbReference>
<dbReference type="Proteomes" id="UP001420932">
    <property type="component" value="Unassembled WGS sequence"/>
</dbReference>
<dbReference type="AlphaFoldDB" id="A0AAP0L2Q3"/>
<dbReference type="GO" id="GO:0004672">
    <property type="term" value="F:protein kinase activity"/>
    <property type="evidence" value="ECO:0007669"/>
    <property type="project" value="InterPro"/>
</dbReference>
<dbReference type="SUPFAM" id="SSF56112">
    <property type="entry name" value="Protein kinase-like (PK-like)"/>
    <property type="match status" value="1"/>
</dbReference>
<dbReference type="GO" id="GO:0005524">
    <property type="term" value="F:ATP binding"/>
    <property type="evidence" value="ECO:0007669"/>
    <property type="project" value="InterPro"/>
</dbReference>
<proteinExistence type="predicted"/>
<organism evidence="2 3">
    <name type="scientific">Stephania yunnanensis</name>
    <dbReference type="NCBI Taxonomy" id="152371"/>
    <lineage>
        <taxon>Eukaryota</taxon>
        <taxon>Viridiplantae</taxon>
        <taxon>Streptophyta</taxon>
        <taxon>Embryophyta</taxon>
        <taxon>Tracheophyta</taxon>
        <taxon>Spermatophyta</taxon>
        <taxon>Magnoliopsida</taxon>
        <taxon>Ranunculales</taxon>
        <taxon>Menispermaceae</taxon>
        <taxon>Menispermoideae</taxon>
        <taxon>Cissampelideae</taxon>
        <taxon>Stephania</taxon>
    </lineage>
</organism>
<reference evidence="2 3" key="1">
    <citation type="submission" date="2024-01" db="EMBL/GenBank/DDBJ databases">
        <title>Genome assemblies of Stephania.</title>
        <authorList>
            <person name="Yang L."/>
        </authorList>
    </citation>
    <scope>NUCLEOTIDE SEQUENCE [LARGE SCALE GENOMIC DNA]</scope>
    <source>
        <strain evidence="2">YNDBR</strain>
        <tissue evidence="2">Leaf</tissue>
    </source>
</reference>
<evidence type="ECO:0000259" key="1">
    <source>
        <dbReference type="PROSITE" id="PS50011"/>
    </source>
</evidence>
<dbReference type="Gene3D" id="1.10.510.10">
    <property type="entry name" value="Transferase(Phosphotransferase) domain 1"/>
    <property type="match status" value="1"/>
</dbReference>
<dbReference type="PROSITE" id="PS50011">
    <property type="entry name" value="PROTEIN_KINASE_DOM"/>
    <property type="match status" value="1"/>
</dbReference>
<dbReference type="InterPro" id="IPR000719">
    <property type="entry name" value="Prot_kinase_dom"/>
</dbReference>
<dbReference type="PANTHER" id="PTHR48011">
    <property type="entry name" value="CCR4-NOT TRANSCRIPTIONAL COMPLEX SUBUNIT CAF120-RELATED"/>
    <property type="match status" value="1"/>
</dbReference>
<dbReference type="GO" id="GO:0007165">
    <property type="term" value="P:signal transduction"/>
    <property type="evidence" value="ECO:0007669"/>
    <property type="project" value="TreeGrafter"/>
</dbReference>
<sequence length="115" mass="13038">MALHDSEGITAKDLTIACNGVVKRQNDWRRRGYIHYDIKPHNIFIFPTKYGKIDMKIVDFGEAKRVNSGKSSVKNFMGTTIYISPESLVQNEQKLSCDIWDLGCIVVEMVTRGNA</sequence>
<dbReference type="PANTHER" id="PTHR48011:SF18">
    <property type="entry name" value="MITOGEN-ACTIVATED PROTEIN KINASE KINASE KINASE 19-RELATED"/>
    <property type="match status" value="1"/>
</dbReference>
<comment type="caution">
    <text evidence="2">The sequence shown here is derived from an EMBL/GenBank/DDBJ whole genome shotgun (WGS) entry which is preliminary data.</text>
</comment>